<reference evidence="4 5" key="1">
    <citation type="submission" date="2021-01" db="EMBL/GenBank/DDBJ databases">
        <title>Whole genome shotgun sequence of Planotetraspora phitsanulokensis NBRC 104273.</title>
        <authorList>
            <person name="Komaki H."/>
            <person name="Tamura T."/>
        </authorList>
    </citation>
    <scope>NUCLEOTIDE SEQUENCE [LARGE SCALE GENOMIC DNA]</scope>
    <source>
        <strain evidence="4 5">NBRC 104273</strain>
    </source>
</reference>
<comment type="caution">
    <text evidence="4">The sequence shown here is derived from an EMBL/GenBank/DDBJ whole genome shotgun (WGS) entry which is preliminary data.</text>
</comment>
<dbReference type="CDD" id="cd04301">
    <property type="entry name" value="NAT_SF"/>
    <property type="match status" value="1"/>
</dbReference>
<sequence length="169" mass="18367">MQVSAPAMNNGDVIDVLIRPARAEEADLLGDLALRSKGYWGYDRDFMEACRAELTFPPEQVRAQRISVAESAGRVLGFYSLAGEPPDGELGNMWVEPDAIGGGVGRRLWHHAMRTARTAGFTNLRIDADPFAEGFYLAMGAERVGETPSGSIPGRVLPLLRIRVPSQPS</sequence>
<evidence type="ECO:0000259" key="3">
    <source>
        <dbReference type="PROSITE" id="PS51186"/>
    </source>
</evidence>
<dbReference type="InterPro" id="IPR050832">
    <property type="entry name" value="Bact_Acetyltransf"/>
</dbReference>
<organism evidence="4 5">
    <name type="scientific">Planotetraspora phitsanulokensis</name>
    <dbReference type="NCBI Taxonomy" id="575192"/>
    <lineage>
        <taxon>Bacteria</taxon>
        <taxon>Bacillati</taxon>
        <taxon>Actinomycetota</taxon>
        <taxon>Actinomycetes</taxon>
        <taxon>Streptosporangiales</taxon>
        <taxon>Streptosporangiaceae</taxon>
        <taxon>Planotetraspora</taxon>
    </lineage>
</organism>
<accession>A0A8J3TZG6</accession>
<evidence type="ECO:0000313" key="5">
    <source>
        <dbReference type="Proteomes" id="UP000622547"/>
    </source>
</evidence>
<gene>
    <name evidence="4" type="ORF">Pph01_00900</name>
</gene>
<evidence type="ECO:0000313" key="4">
    <source>
        <dbReference type="EMBL" id="GII35087.1"/>
    </source>
</evidence>
<protein>
    <submittedName>
        <fullName evidence="4">N-acetyltransferase</fullName>
    </submittedName>
</protein>
<keyword evidence="1" id="KW-0808">Transferase</keyword>
<dbReference type="PANTHER" id="PTHR43877:SF1">
    <property type="entry name" value="ACETYLTRANSFERASE"/>
    <property type="match status" value="1"/>
</dbReference>
<feature type="domain" description="N-acetyltransferase" evidence="3">
    <location>
        <begin position="16"/>
        <end position="163"/>
    </location>
</feature>
<name>A0A8J3TZG6_9ACTN</name>
<dbReference type="SUPFAM" id="SSF55729">
    <property type="entry name" value="Acyl-CoA N-acyltransferases (Nat)"/>
    <property type="match status" value="1"/>
</dbReference>
<dbReference type="EMBL" id="BOOP01000001">
    <property type="protein sequence ID" value="GII35087.1"/>
    <property type="molecule type" value="Genomic_DNA"/>
</dbReference>
<dbReference type="Proteomes" id="UP000622547">
    <property type="component" value="Unassembled WGS sequence"/>
</dbReference>
<dbReference type="PANTHER" id="PTHR43877">
    <property type="entry name" value="AMINOALKYLPHOSPHONATE N-ACETYLTRANSFERASE-RELATED-RELATED"/>
    <property type="match status" value="1"/>
</dbReference>
<dbReference type="InterPro" id="IPR000182">
    <property type="entry name" value="GNAT_dom"/>
</dbReference>
<proteinExistence type="predicted"/>
<dbReference type="GO" id="GO:0016747">
    <property type="term" value="F:acyltransferase activity, transferring groups other than amino-acyl groups"/>
    <property type="evidence" value="ECO:0007669"/>
    <property type="project" value="InterPro"/>
</dbReference>
<dbReference type="Pfam" id="PF00583">
    <property type="entry name" value="Acetyltransf_1"/>
    <property type="match status" value="1"/>
</dbReference>
<dbReference type="Gene3D" id="3.40.630.30">
    <property type="match status" value="1"/>
</dbReference>
<keyword evidence="2" id="KW-0012">Acyltransferase</keyword>
<keyword evidence="5" id="KW-1185">Reference proteome</keyword>
<evidence type="ECO:0000256" key="1">
    <source>
        <dbReference type="ARBA" id="ARBA00022679"/>
    </source>
</evidence>
<evidence type="ECO:0000256" key="2">
    <source>
        <dbReference type="ARBA" id="ARBA00023315"/>
    </source>
</evidence>
<dbReference type="AlphaFoldDB" id="A0A8J3TZG6"/>
<dbReference type="PROSITE" id="PS51186">
    <property type="entry name" value="GNAT"/>
    <property type="match status" value="1"/>
</dbReference>
<dbReference type="InterPro" id="IPR016181">
    <property type="entry name" value="Acyl_CoA_acyltransferase"/>
</dbReference>